<dbReference type="Pfam" id="PF02310">
    <property type="entry name" value="B12-binding"/>
    <property type="match status" value="1"/>
</dbReference>
<dbReference type="GO" id="GO:0005829">
    <property type="term" value="C:cytosol"/>
    <property type="evidence" value="ECO:0007669"/>
    <property type="project" value="TreeGrafter"/>
</dbReference>
<dbReference type="KEGG" id="nao:Y958_24615"/>
<dbReference type="InterPro" id="IPR036724">
    <property type="entry name" value="Cobalamin-bd_sf"/>
</dbReference>
<keyword evidence="5" id="KW-0479">Metal-binding</keyword>
<organism evidence="10 11">
    <name type="scientific">Nitrospirillum viridazoti CBAmc</name>
    <dbReference type="NCBI Taxonomy" id="1441467"/>
    <lineage>
        <taxon>Bacteria</taxon>
        <taxon>Pseudomonadati</taxon>
        <taxon>Pseudomonadota</taxon>
        <taxon>Alphaproteobacteria</taxon>
        <taxon>Rhodospirillales</taxon>
        <taxon>Azospirillaceae</taxon>
        <taxon>Nitrospirillum</taxon>
        <taxon>Nitrospirillum viridazoti</taxon>
    </lineage>
</organism>
<feature type="domain" description="Radical SAM core" evidence="9">
    <location>
        <begin position="182"/>
        <end position="404"/>
    </location>
</feature>
<dbReference type="GO" id="GO:0003824">
    <property type="term" value="F:catalytic activity"/>
    <property type="evidence" value="ECO:0007669"/>
    <property type="project" value="InterPro"/>
</dbReference>
<dbReference type="SUPFAM" id="SSF52242">
    <property type="entry name" value="Cobalamin (vitamin B12)-binding domain"/>
    <property type="match status" value="1"/>
</dbReference>
<dbReference type="SMART" id="SM00729">
    <property type="entry name" value="Elp3"/>
    <property type="match status" value="1"/>
</dbReference>
<dbReference type="EMBL" id="CP022112">
    <property type="protein sequence ID" value="ASG24109.1"/>
    <property type="molecule type" value="Genomic_DNA"/>
</dbReference>
<dbReference type="Gene3D" id="3.80.30.20">
    <property type="entry name" value="tm_1862 like domain"/>
    <property type="match status" value="1"/>
</dbReference>
<protein>
    <submittedName>
        <fullName evidence="10">B12-binding domain-containing radical SAM protein</fullName>
    </submittedName>
</protein>
<name>A0A248JZX1_9PROT</name>
<evidence type="ECO:0000256" key="1">
    <source>
        <dbReference type="ARBA" id="ARBA00001966"/>
    </source>
</evidence>
<sequence length="490" mass="55258">MILFYNPVSSASKKPVLPMSLLAIGAMLEGVEEYRIVDGNLVPDGLTALRQALVETKADILCVTVMPGPQLSNASPICRALKAEFPHVTILWGGYFPTLHGQIVMQEAYVDYVFRGHCELAFGEFVAKVRAGEDVTGLPGLGWRDAEGKVHLNQKPPVPDINALPDFPYHRVDMDAYVRSSFLGSRTIAHHASYGCPFQCNFCAVVHKVNGRYSAQTAERTAAVVEKLVREHGATAVEFYDSNFFVHEARCAEFAERITHLDIGWWGFGRADTMLKFSDATWAKMRKSGLKMVFMGAESGDLETLKRMNKGGKQDGNAILAVAEKMRRHDVVPEMSFIIGNPPDPAKDAENTIQFIRMLKKVNPATEIVFYIYSPVPVEGAMLQEAQAAGFEYPKDVATWTEAKWEKFAQHLSSNLPWMNDDIRRKIGNFQRVLHARYPTMTDTRLTRTGRFALRTMAAWRYKTQFYDFPIELRLLDKVFPYQRPEIQGF</sequence>
<keyword evidence="4" id="KW-0949">S-adenosyl-L-methionine</keyword>
<dbReference type="InterPro" id="IPR023404">
    <property type="entry name" value="rSAM_horseshoe"/>
</dbReference>
<dbReference type="SFLD" id="SFLDS00029">
    <property type="entry name" value="Radical_SAM"/>
    <property type="match status" value="1"/>
</dbReference>
<keyword evidence="3" id="KW-0808">Transferase</keyword>
<evidence type="ECO:0000256" key="2">
    <source>
        <dbReference type="ARBA" id="ARBA00022603"/>
    </source>
</evidence>
<dbReference type="GO" id="GO:0051539">
    <property type="term" value="F:4 iron, 4 sulfur cluster binding"/>
    <property type="evidence" value="ECO:0007669"/>
    <property type="project" value="UniProtKB-KW"/>
</dbReference>
<dbReference type="Pfam" id="PF04055">
    <property type="entry name" value="Radical_SAM"/>
    <property type="match status" value="1"/>
</dbReference>
<dbReference type="Proteomes" id="UP000197153">
    <property type="component" value="Chromosome 3"/>
</dbReference>
<dbReference type="PROSITE" id="PS51918">
    <property type="entry name" value="RADICAL_SAM"/>
    <property type="match status" value="1"/>
</dbReference>
<evidence type="ECO:0000256" key="6">
    <source>
        <dbReference type="ARBA" id="ARBA00023004"/>
    </source>
</evidence>
<keyword evidence="11" id="KW-1185">Reference proteome</keyword>
<dbReference type="SFLD" id="SFLDG01082">
    <property type="entry name" value="B12-binding_domain_containing"/>
    <property type="match status" value="1"/>
</dbReference>
<keyword evidence="2" id="KW-0489">Methyltransferase</keyword>
<evidence type="ECO:0000259" key="8">
    <source>
        <dbReference type="PROSITE" id="PS51332"/>
    </source>
</evidence>
<proteinExistence type="predicted"/>
<dbReference type="Gene3D" id="3.40.50.280">
    <property type="entry name" value="Cobalamin-binding domain"/>
    <property type="match status" value="1"/>
</dbReference>
<dbReference type="InterPro" id="IPR007197">
    <property type="entry name" value="rSAM"/>
</dbReference>
<dbReference type="InterPro" id="IPR051198">
    <property type="entry name" value="BchE-like"/>
</dbReference>
<dbReference type="InterPro" id="IPR034466">
    <property type="entry name" value="Methyltransferase_Class_B"/>
</dbReference>
<dbReference type="PROSITE" id="PS51332">
    <property type="entry name" value="B12_BINDING"/>
    <property type="match status" value="1"/>
</dbReference>
<feature type="domain" description="B12-binding" evidence="8">
    <location>
        <begin position="4"/>
        <end position="136"/>
    </location>
</feature>
<accession>A0A248JZX1</accession>
<keyword evidence="7" id="KW-0411">Iron-sulfur</keyword>
<dbReference type="RefSeq" id="WP_088874554.1">
    <property type="nucleotide sequence ID" value="NZ_CP022112.1"/>
</dbReference>
<evidence type="ECO:0000256" key="7">
    <source>
        <dbReference type="ARBA" id="ARBA00023014"/>
    </source>
</evidence>
<keyword evidence="6" id="KW-0408">Iron</keyword>
<dbReference type="GO" id="GO:0046872">
    <property type="term" value="F:metal ion binding"/>
    <property type="evidence" value="ECO:0007669"/>
    <property type="project" value="UniProtKB-KW"/>
</dbReference>
<dbReference type="InterPro" id="IPR006638">
    <property type="entry name" value="Elp3/MiaA/NifB-like_rSAM"/>
</dbReference>
<evidence type="ECO:0000256" key="5">
    <source>
        <dbReference type="ARBA" id="ARBA00022723"/>
    </source>
</evidence>
<dbReference type="SUPFAM" id="SSF102114">
    <property type="entry name" value="Radical SAM enzymes"/>
    <property type="match status" value="1"/>
</dbReference>
<evidence type="ECO:0000256" key="4">
    <source>
        <dbReference type="ARBA" id="ARBA00022691"/>
    </source>
</evidence>
<dbReference type="PANTHER" id="PTHR43409:SF7">
    <property type="entry name" value="BLL1977 PROTEIN"/>
    <property type="match status" value="1"/>
</dbReference>
<comment type="cofactor">
    <cofactor evidence="1">
        <name>[4Fe-4S] cluster</name>
        <dbReference type="ChEBI" id="CHEBI:49883"/>
    </cofactor>
</comment>
<dbReference type="InterPro" id="IPR006158">
    <property type="entry name" value="Cobalamin-bd"/>
</dbReference>
<dbReference type="InterPro" id="IPR058240">
    <property type="entry name" value="rSAM_sf"/>
</dbReference>
<dbReference type="AlphaFoldDB" id="A0A248JZX1"/>
<evidence type="ECO:0000313" key="11">
    <source>
        <dbReference type="Proteomes" id="UP000197153"/>
    </source>
</evidence>
<reference evidence="10 11" key="1">
    <citation type="submission" date="2017-06" db="EMBL/GenBank/DDBJ databases">
        <title>Complete genome sequence of Nitrospirillum amazonense strain CBAmC, an endophytic nitrogen-fixing and plant growth-promoting bacterium, isolated from sugarcane.</title>
        <authorList>
            <person name="Schwab S."/>
            <person name="dos Santos Teixeira K.R."/>
            <person name="Simoes Araujo J.L."/>
            <person name="Soares Vidal M."/>
            <person name="Borges de Freitas H.R."/>
            <person name="Rivello Crivelaro A.L."/>
            <person name="Bueno de Camargo Nunes A."/>
            <person name="dos Santos C.M."/>
            <person name="Palmeira da Silva Rosa D."/>
            <person name="da Silva Padilha D."/>
            <person name="da Silva E."/>
            <person name="Araujo Terra L."/>
            <person name="Soares Mendes V."/>
            <person name="Farinelli L."/>
            <person name="Magalhaes Cruz L."/>
            <person name="Baldani J.I."/>
        </authorList>
    </citation>
    <scope>NUCLEOTIDE SEQUENCE [LARGE SCALE GENOMIC DNA]</scope>
    <source>
        <strain evidence="10 11">CBAmC</strain>
    </source>
</reference>
<gene>
    <name evidence="10" type="ORF">Y958_24615</name>
</gene>
<dbReference type="PANTHER" id="PTHR43409">
    <property type="entry name" value="ANAEROBIC MAGNESIUM-PROTOPORPHYRIN IX MONOMETHYL ESTER CYCLASE-RELATED"/>
    <property type="match status" value="1"/>
</dbReference>
<evidence type="ECO:0000313" key="10">
    <source>
        <dbReference type="EMBL" id="ASG24109.1"/>
    </source>
</evidence>
<evidence type="ECO:0000259" key="9">
    <source>
        <dbReference type="PROSITE" id="PS51918"/>
    </source>
</evidence>
<dbReference type="SFLD" id="SFLDG01123">
    <property type="entry name" value="methyltransferase_(Class_B)"/>
    <property type="match status" value="1"/>
</dbReference>
<dbReference type="GO" id="GO:0031419">
    <property type="term" value="F:cobalamin binding"/>
    <property type="evidence" value="ECO:0007669"/>
    <property type="project" value="InterPro"/>
</dbReference>
<evidence type="ECO:0000256" key="3">
    <source>
        <dbReference type="ARBA" id="ARBA00022679"/>
    </source>
</evidence>